<accession>A0A562SAP2</accession>
<dbReference type="EMBL" id="VLLE01000007">
    <property type="protein sequence ID" value="TWI78387.1"/>
    <property type="molecule type" value="Genomic_DNA"/>
</dbReference>
<organism evidence="1 2">
    <name type="scientific">Lacibacter cauensis</name>
    <dbReference type="NCBI Taxonomy" id="510947"/>
    <lineage>
        <taxon>Bacteria</taxon>
        <taxon>Pseudomonadati</taxon>
        <taxon>Bacteroidota</taxon>
        <taxon>Chitinophagia</taxon>
        <taxon>Chitinophagales</taxon>
        <taxon>Chitinophagaceae</taxon>
        <taxon>Lacibacter</taxon>
    </lineage>
</organism>
<dbReference type="Proteomes" id="UP000316167">
    <property type="component" value="Unassembled WGS sequence"/>
</dbReference>
<reference evidence="1 2" key="1">
    <citation type="journal article" date="2015" name="Stand. Genomic Sci.">
        <title>Genomic Encyclopedia of Bacterial and Archaeal Type Strains, Phase III: the genomes of soil and plant-associated and newly described type strains.</title>
        <authorList>
            <person name="Whitman W.B."/>
            <person name="Woyke T."/>
            <person name="Klenk H.P."/>
            <person name="Zhou Y."/>
            <person name="Lilburn T.G."/>
            <person name="Beck B.J."/>
            <person name="De Vos P."/>
            <person name="Vandamme P."/>
            <person name="Eisen J.A."/>
            <person name="Garrity G."/>
            <person name="Hugenholtz P."/>
            <person name="Kyrpides N.C."/>
        </authorList>
    </citation>
    <scope>NUCLEOTIDE SEQUENCE [LARGE SCALE GENOMIC DNA]</scope>
    <source>
        <strain evidence="1 2">CGMCC 1.7271</strain>
    </source>
</reference>
<sequence length="196" mass="21371">MKLNLIIFIISFSFGCTLTGAAQQSKPLGFDVAAGVQTYYAPFLKADVVGLQPVVIASVHQPLNIKNTIALSFRLGYNKHPKQGDALFTQVLFQYNPVIAKRIELGIGTGIGYQFSFYPSAPLKWNGAEWVEGKAAKGVLQLPVLASAGYRSIHTKAGNFTPYLAYQLNVLMGYTPDLSPLPSSYFLLGVKYSSKK</sequence>
<comment type="caution">
    <text evidence="1">The sequence shown here is derived from an EMBL/GenBank/DDBJ whole genome shotgun (WGS) entry which is preliminary data.</text>
</comment>
<keyword evidence="2" id="KW-1185">Reference proteome</keyword>
<dbReference type="OrthoDB" id="821990at2"/>
<dbReference type="RefSeq" id="WP_144888535.1">
    <property type="nucleotide sequence ID" value="NZ_VLLE01000007.1"/>
</dbReference>
<dbReference type="PROSITE" id="PS51257">
    <property type="entry name" value="PROKAR_LIPOPROTEIN"/>
    <property type="match status" value="1"/>
</dbReference>
<evidence type="ECO:0008006" key="3">
    <source>
        <dbReference type="Google" id="ProtNLM"/>
    </source>
</evidence>
<evidence type="ECO:0000313" key="1">
    <source>
        <dbReference type="EMBL" id="TWI78387.1"/>
    </source>
</evidence>
<protein>
    <recommendedName>
        <fullName evidence="3">Outer membrane protein with beta-barrel domain</fullName>
    </recommendedName>
</protein>
<proteinExistence type="predicted"/>
<dbReference type="AlphaFoldDB" id="A0A562SAP2"/>
<name>A0A562SAP2_9BACT</name>
<evidence type="ECO:0000313" key="2">
    <source>
        <dbReference type="Proteomes" id="UP000316167"/>
    </source>
</evidence>
<gene>
    <name evidence="1" type="ORF">IQ13_4072</name>
</gene>